<reference evidence="1" key="2">
    <citation type="submission" date="2015-06" db="UniProtKB">
        <authorList>
            <consortium name="EnsemblMetazoa"/>
        </authorList>
    </citation>
    <scope>IDENTIFICATION</scope>
</reference>
<dbReference type="HOGENOM" id="CLU_097729_2_0_1"/>
<dbReference type="EnsemblMetazoa" id="MESCA001460-RA">
    <property type="protein sequence ID" value="MESCA001460-PA"/>
    <property type="gene ID" value="MESCA001460"/>
</dbReference>
<name>T1GDR5_MEGSC</name>
<dbReference type="Proteomes" id="UP000015102">
    <property type="component" value="Unassembled WGS sequence"/>
</dbReference>
<dbReference type="EMBL" id="CAQQ02197477">
    <property type="status" value="NOT_ANNOTATED_CDS"/>
    <property type="molecule type" value="Genomic_DNA"/>
</dbReference>
<dbReference type="GO" id="GO:0009235">
    <property type="term" value="P:cobalamin metabolic process"/>
    <property type="evidence" value="ECO:0007669"/>
    <property type="project" value="InterPro"/>
</dbReference>
<proteinExistence type="predicted"/>
<dbReference type="PANTHER" id="PTHR13192">
    <property type="entry name" value="MY011 PROTEIN"/>
    <property type="match status" value="1"/>
</dbReference>
<dbReference type="GO" id="GO:0005739">
    <property type="term" value="C:mitochondrion"/>
    <property type="evidence" value="ECO:0007669"/>
    <property type="project" value="TreeGrafter"/>
</dbReference>
<dbReference type="AlphaFoldDB" id="T1GDR5"/>
<sequence length="131" mass="14615">MKKGLGEIFPASEVITSETLTLLTLKCDADELEDSEKNASNFVLAAREITSRLRLHGYWSDFINPFSGKPFYTWTSGKKTAMESRFKGLGIELENVNECTVIKPVPSNVFSACIFTTAPSDEKTLKELLEE</sequence>
<dbReference type="PANTHER" id="PTHR13192:SF3">
    <property type="entry name" value="COBALAMIN TRAFFICKING PROTEIN CBLD"/>
    <property type="match status" value="1"/>
</dbReference>
<dbReference type="STRING" id="36166.T1GDR5"/>
<accession>T1GDR5</accession>
<dbReference type="Pfam" id="PF10229">
    <property type="entry name" value="MMADHC"/>
    <property type="match status" value="1"/>
</dbReference>
<organism evidence="1 2">
    <name type="scientific">Megaselia scalaris</name>
    <name type="common">Humpbacked fly</name>
    <name type="synonym">Phora scalaris</name>
    <dbReference type="NCBI Taxonomy" id="36166"/>
    <lineage>
        <taxon>Eukaryota</taxon>
        <taxon>Metazoa</taxon>
        <taxon>Ecdysozoa</taxon>
        <taxon>Arthropoda</taxon>
        <taxon>Hexapoda</taxon>
        <taxon>Insecta</taxon>
        <taxon>Pterygota</taxon>
        <taxon>Neoptera</taxon>
        <taxon>Endopterygota</taxon>
        <taxon>Diptera</taxon>
        <taxon>Brachycera</taxon>
        <taxon>Muscomorpha</taxon>
        <taxon>Platypezoidea</taxon>
        <taxon>Phoridae</taxon>
        <taxon>Megaseliini</taxon>
        <taxon>Megaselia</taxon>
    </lineage>
</organism>
<evidence type="ECO:0000313" key="1">
    <source>
        <dbReference type="EnsemblMetazoa" id="MESCA001460-PA"/>
    </source>
</evidence>
<dbReference type="OMA" id="DVGCCQV"/>
<protein>
    <submittedName>
        <fullName evidence="1">Uncharacterized protein</fullName>
    </submittedName>
</protein>
<keyword evidence="2" id="KW-1185">Reference proteome</keyword>
<evidence type="ECO:0000313" key="2">
    <source>
        <dbReference type="Proteomes" id="UP000015102"/>
    </source>
</evidence>
<dbReference type="InterPro" id="IPR019362">
    <property type="entry name" value="MMADHC"/>
</dbReference>
<reference evidence="2" key="1">
    <citation type="submission" date="2013-02" db="EMBL/GenBank/DDBJ databases">
        <authorList>
            <person name="Hughes D."/>
        </authorList>
    </citation>
    <scope>NUCLEOTIDE SEQUENCE</scope>
    <source>
        <strain>Durham</strain>
        <strain evidence="2">NC isolate 2 -- Noor lab</strain>
    </source>
</reference>